<feature type="domain" description="Carrier" evidence="1">
    <location>
        <begin position="1"/>
        <end position="79"/>
    </location>
</feature>
<evidence type="ECO:0000259" key="1">
    <source>
        <dbReference type="PROSITE" id="PS50075"/>
    </source>
</evidence>
<dbReference type="SUPFAM" id="SSF47336">
    <property type="entry name" value="ACP-like"/>
    <property type="match status" value="1"/>
</dbReference>
<dbReference type="InterPro" id="IPR009081">
    <property type="entry name" value="PP-bd_ACP"/>
</dbReference>
<protein>
    <submittedName>
        <fullName evidence="2">Acyl carrier protein</fullName>
    </submittedName>
</protein>
<accession>A0ABV0B951</accession>
<gene>
    <name evidence="2" type="ORF">TPR58_13080</name>
</gene>
<dbReference type="Pfam" id="PF00550">
    <property type="entry name" value="PP-binding"/>
    <property type="match status" value="1"/>
</dbReference>
<dbReference type="InterPro" id="IPR036736">
    <property type="entry name" value="ACP-like_sf"/>
</dbReference>
<dbReference type="Proteomes" id="UP001427805">
    <property type="component" value="Unassembled WGS sequence"/>
</dbReference>
<sequence length="79" mass="8854">MNREEVTGIVGEIMCDVFDLDELDYSDSLSAEDIEEWDSLSHISFVVAVEKRFGVRFTSAEIADLQTVGELVDKIVARV</sequence>
<dbReference type="PROSITE" id="PS50075">
    <property type="entry name" value="CARRIER"/>
    <property type="match status" value="1"/>
</dbReference>
<comment type="caution">
    <text evidence="2">The sequence shown here is derived from an EMBL/GenBank/DDBJ whole genome shotgun (WGS) entry which is preliminary data.</text>
</comment>
<evidence type="ECO:0000313" key="2">
    <source>
        <dbReference type="EMBL" id="MEN3748103.1"/>
    </source>
</evidence>
<proteinExistence type="predicted"/>
<dbReference type="EMBL" id="JBDIZK010000007">
    <property type="protein sequence ID" value="MEN3748103.1"/>
    <property type="molecule type" value="Genomic_DNA"/>
</dbReference>
<reference evidence="2 3" key="1">
    <citation type="submission" date="2024-05" db="EMBL/GenBank/DDBJ databases">
        <title>Sphingomonas sp. HF-S3 16S ribosomal RNA gene Genome sequencing and assembly.</title>
        <authorList>
            <person name="Lee H."/>
        </authorList>
    </citation>
    <scope>NUCLEOTIDE SEQUENCE [LARGE SCALE GENOMIC DNA]</scope>
    <source>
        <strain evidence="2 3">HF-S3</strain>
    </source>
</reference>
<name>A0ABV0B951_9SPHN</name>
<dbReference type="Gene3D" id="1.10.1200.10">
    <property type="entry name" value="ACP-like"/>
    <property type="match status" value="1"/>
</dbReference>
<keyword evidence="3" id="KW-1185">Reference proteome</keyword>
<organism evidence="2 3">
    <name type="scientific">Sphingomonas rustica</name>
    <dbReference type="NCBI Taxonomy" id="3103142"/>
    <lineage>
        <taxon>Bacteria</taxon>
        <taxon>Pseudomonadati</taxon>
        <taxon>Pseudomonadota</taxon>
        <taxon>Alphaproteobacteria</taxon>
        <taxon>Sphingomonadales</taxon>
        <taxon>Sphingomonadaceae</taxon>
        <taxon>Sphingomonas</taxon>
    </lineage>
</organism>
<evidence type="ECO:0000313" key="3">
    <source>
        <dbReference type="Proteomes" id="UP001427805"/>
    </source>
</evidence>
<dbReference type="RefSeq" id="WP_346247116.1">
    <property type="nucleotide sequence ID" value="NZ_JBDIZK010000007.1"/>
</dbReference>